<feature type="region of interest" description="Disordered" evidence="10">
    <location>
        <begin position="369"/>
        <end position="393"/>
    </location>
</feature>
<dbReference type="InterPro" id="IPR013087">
    <property type="entry name" value="Znf_C2H2_type"/>
</dbReference>
<dbReference type="Proteomes" id="UP000026960">
    <property type="component" value="Chromosome 11"/>
</dbReference>
<sequence>MEVATNTTTRSPVKLMLVLTLSPASKVIAKGGGGVKRVHLDGGAFQCRTCGRRFSTFQALGGHRTSHKRPRVRADGLDLLLGARPGKLGAGGGGGASTPVVHRCDMCGKVFATGQALGGHMRRHRPLVSRNGTMSTTWTAAAAAATMSGSSSEERDDDDDDVHNYNFIHFLGDVGARLPVQSDVTGDRPVTDMSLLTDVRQSGGSARLPLATFNTARGSWGAARIDGGTAWVPPLLAPPPRHMAAGRAPRGKRRKGPRAMTWHPEAPGCSRDSRDSDVFVVVTAMDQQEDYTSDLQLELEEEDDDNQLSQLAELDVQLSLSLACGSTTAMSSSGDEEDAEPRRRKRRHRRRDEEAAAFECRTCGRRFPSHQALGGHRTSHLRPTTNKRRPGPSKPLIHACEVCGLGFQMGQALGGHMRRHRPRNIDLGHKQIIMPEVRPNSTLQLLDLFV</sequence>
<feature type="compositionally biased region" description="Basic residues" evidence="10">
    <location>
        <begin position="377"/>
        <end position="391"/>
    </location>
</feature>
<evidence type="ECO:0000259" key="11">
    <source>
        <dbReference type="PROSITE" id="PS50157"/>
    </source>
</evidence>
<evidence type="ECO:0000256" key="9">
    <source>
        <dbReference type="PROSITE-ProRule" id="PRU00042"/>
    </source>
</evidence>
<keyword evidence="8" id="KW-0539">Nucleus</keyword>
<keyword evidence="2" id="KW-0479">Metal-binding</keyword>
<feature type="domain" description="C2H2-type" evidence="11">
    <location>
        <begin position="358"/>
        <end position="385"/>
    </location>
</feature>
<dbReference type="GO" id="GO:0008270">
    <property type="term" value="F:zinc ion binding"/>
    <property type="evidence" value="ECO:0007669"/>
    <property type="project" value="UniProtKB-KW"/>
</dbReference>
<dbReference type="Pfam" id="PF13912">
    <property type="entry name" value="zf-C2H2_6"/>
    <property type="match status" value="4"/>
</dbReference>
<keyword evidence="6" id="KW-0805">Transcription regulation</keyword>
<dbReference type="AlphaFoldDB" id="A0A0D3HQ71"/>
<dbReference type="STRING" id="65489.A0A0D3HQ71"/>
<proteinExistence type="predicted"/>
<evidence type="ECO:0000256" key="3">
    <source>
        <dbReference type="ARBA" id="ARBA00022737"/>
    </source>
</evidence>
<evidence type="ECO:0000256" key="8">
    <source>
        <dbReference type="ARBA" id="ARBA00023242"/>
    </source>
</evidence>
<feature type="domain" description="C2H2-type" evidence="11">
    <location>
        <begin position="102"/>
        <end position="124"/>
    </location>
</feature>
<dbReference type="eggNOG" id="KOG1721">
    <property type="taxonomic scope" value="Eukaryota"/>
</dbReference>
<dbReference type="EnsemblPlants" id="OBART11G23480.1">
    <property type="protein sequence ID" value="OBART11G23480.1"/>
    <property type="gene ID" value="OBART11G23480"/>
</dbReference>
<keyword evidence="4 9" id="KW-0863">Zinc-finger</keyword>
<comment type="subcellular location">
    <subcellularLocation>
        <location evidence="1">Nucleus</location>
    </subcellularLocation>
</comment>
<dbReference type="PANTHER" id="PTHR26374">
    <property type="entry name" value="ZINC FINGER PROTEIN ZAT5"/>
    <property type="match status" value="1"/>
</dbReference>
<dbReference type="SUPFAM" id="SSF57667">
    <property type="entry name" value="beta-beta-alpha zinc fingers"/>
    <property type="match status" value="2"/>
</dbReference>
<feature type="region of interest" description="Disordered" evidence="10">
    <location>
        <begin position="326"/>
        <end position="355"/>
    </location>
</feature>
<evidence type="ECO:0000256" key="2">
    <source>
        <dbReference type="ARBA" id="ARBA00022723"/>
    </source>
</evidence>
<evidence type="ECO:0000256" key="4">
    <source>
        <dbReference type="ARBA" id="ARBA00022771"/>
    </source>
</evidence>
<dbReference type="PaxDb" id="65489-OBART11G23480.1"/>
<dbReference type="PROSITE" id="PS50157">
    <property type="entry name" value="ZINC_FINGER_C2H2_2"/>
    <property type="match status" value="4"/>
</dbReference>
<protein>
    <recommendedName>
        <fullName evidence="11">C2H2-type domain-containing protein</fullName>
    </recommendedName>
</protein>
<feature type="domain" description="C2H2-type" evidence="11">
    <location>
        <begin position="398"/>
        <end position="425"/>
    </location>
</feature>
<evidence type="ECO:0000313" key="13">
    <source>
        <dbReference type="Proteomes" id="UP000026960"/>
    </source>
</evidence>
<evidence type="ECO:0000256" key="1">
    <source>
        <dbReference type="ARBA" id="ARBA00004123"/>
    </source>
</evidence>
<feature type="domain" description="C2H2-type" evidence="11">
    <location>
        <begin position="45"/>
        <end position="72"/>
    </location>
</feature>
<keyword evidence="13" id="KW-1185">Reference proteome</keyword>
<dbReference type="PROSITE" id="PS00028">
    <property type="entry name" value="ZINC_FINGER_C2H2_1"/>
    <property type="match status" value="4"/>
</dbReference>
<evidence type="ECO:0000313" key="12">
    <source>
        <dbReference type="EnsemblPlants" id="OBART11G23480.1"/>
    </source>
</evidence>
<keyword evidence="3" id="KW-0677">Repeat</keyword>
<name>A0A0D3HQ71_9ORYZ</name>
<dbReference type="SMART" id="SM00355">
    <property type="entry name" value="ZnF_C2H2"/>
    <property type="match status" value="4"/>
</dbReference>
<dbReference type="HOGENOM" id="CLU_049251_0_0_1"/>
<dbReference type="Gramene" id="OBART11G23480.1">
    <property type="protein sequence ID" value="OBART11G23480.1"/>
    <property type="gene ID" value="OBART11G23480"/>
</dbReference>
<evidence type="ECO:0000256" key="6">
    <source>
        <dbReference type="ARBA" id="ARBA00023015"/>
    </source>
</evidence>
<accession>A0A0D3HQ71</accession>
<keyword evidence="7" id="KW-0804">Transcription</keyword>
<reference evidence="12" key="2">
    <citation type="submission" date="2015-03" db="UniProtKB">
        <authorList>
            <consortium name="EnsemblPlants"/>
        </authorList>
    </citation>
    <scope>IDENTIFICATION</scope>
</reference>
<feature type="region of interest" description="Disordered" evidence="10">
    <location>
        <begin position="236"/>
        <end position="273"/>
    </location>
</feature>
<reference evidence="12" key="1">
    <citation type="journal article" date="2009" name="Rice">
        <title>De Novo Next Generation Sequencing of Plant Genomes.</title>
        <authorList>
            <person name="Rounsley S."/>
            <person name="Marri P.R."/>
            <person name="Yu Y."/>
            <person name="He R."/>
            <person name="Sisneros N."/>
            <person name="Goicoechea J.L."/>
            <person name="Lee S.J."/>
            <person name="Angelova A."/>
            <person name="Kudrna D."/>
            <person name="Luo M."/>
            <person name="Affourtit J."/>
            <person name="Desany B."/>
            <person name="Knight J."/>
            <person name="Niazi F."/>
            <person name="Egholm M."/>
            <person name="Wing R.A."/>
        </authorList>
    </citation>
    <scope>NUCLEOTIDE SEQUENCE [LARGE SCALE GENOMIC DNA]</scope>
    <source>
        <strain evidence="12">cv. IRGC 105608</strain>
    </source>
</reference>
<dbReference type="Gene3D" id="3.30.160.60">
    <property type="entry name" value="Classic Zinc Finger"/>
    <property type="match status" value="2"/>
</dbReference>
<evidence type="ECO:0000256" key="10">
    <source>
        <dbReference type="SAM" id="MobiDB-lite"/>
    </source>
</evidence>
<dbReference type="GO" id="GO:0005634">
    <property type="term" value="C:nucleus"/>
    <property type="evidence" value="ECO:0007669"/>
    <property type="project" value="UniProtKB-SubCell"/>
</dbReference>
<organism evidence="12">
    <name type="scientific">Oryza barthii</name>
    <dbReference type="NCBI Taxonomy" id="65489"/>
    <lineage>
        <taxon>Eukaryota</taxon>
        <taxon>Viridiplantae</taxon>
        <taxon>Streptophyta</taxon>
        <taxon>Embryophyta</taxon>
        <taxon>Tracheophyta</taxon>
        <taxon>Spermatophyta</taxon>
        <taxon>Magnoliopsida</taxon>
        <taxon>Liliopsida</taxon>
        <taxon>Poales</taxon>
        <taxon>Poaceae</taxon>
        <taxon>BOP clade</taxon>
        <taxon>Oryzoideae</taxon>
        <taxon>Oryzeae</taxon>
        <taxon>Oryzinae</taxon>
        <taxon>Oryza</taxon>
    </lineage>
</organism>
<keyword evidence="5" id="KW-0862">Zinc</keyword>
<evidence type="ECO:0000256" key="5">
    <source>
        <dbReference type="ARBA" id="ARBA00022833"/>
    </source>
</evidence>
<dbReference type="InterPro" id="IPR036236">
    <property type="entry name" value="Znf_C2H2_sf"/>
</dbReference>
<evidence type="ECO:0000256" key="7">
    <source>
        <dbReference type="ARBA" id="ARBA00023163"/>
    </source>
</evidence>
<dbReference type="PANTHER" id="PTHR26374:SF450">
    <property type="entry name" value="OS11G0702300 PROTEIN"/>
    <property type="match status" value="1"/>
</dbReference>